<keyword evidence="2" id="KW-0732">Signal</keyword>
<reference evidence="3 4" key="1">
    <citation type="submission" date="2016-07" db="EMBL/GenBank/DDBJ databases">
        <title>Characterization of isolates of Eisenbergiella tayi derived from blood cultures, using whole genome sequencing.</title>
        <authorList>
            <person name="Burdz T."/>
            <person name="Wiebe D."/>
            <person name="Huynh C."/>
            <person name="Bernard K."/>
        </authorList>
    </citation>
    <scope>NUCLEOTIDE SEQUENCE [LARGE SCALE GENOMIC DNA]</scope>
    <source>
        <strain evidence="3 4">NML 120489</strain>
    </source>
</reference>
<evidence type="ECO:0000313" key="3">
    <source>
        <dbReference type="EMBL" id="ODM13282.1"/>
    </source>
</evidence>
<dbReference type="PROSITE" id="PS51257">
    <property type="entry name" value="PROKAR_LIPOPROTEIN"/>
    <property type="match status" value="1"/>
</dbReference>
<proteinExistence type="predicted"/>
<dbReference type="PANTHER" id="PTHR43649">
    <property type="entry name" value="ARABINOSE-BINDING PROTEIN-RELATED"/>
    <property type="match status" value="1"/>
</dbReference>
<evidence type="ECO:0000256" key="2">
    <source>
        <dbReference type="SAM" id="SignalP"/>
    </source>
</evidence>
<dbReference type="EMBL" id="MCGI01000001">
    <property type="protein sequence ID" value="ODM13282.1"/>
    <property type="molecule type" value="Genomic_DNA"/>
</dbReference>
<feature type="region of interest" description="Disordered" evidence="1">
    <location>
        <begin position="24"/>
        <end position="57"/>
    </location>
</feature>
<feature type="chain" id="PRO_5038901176" evidence="2">
    <location>
        <begin position="22"/>
        <end position="462"/>
    </location>
</feature>
<evidence type="ECO:0000313" key="4">
    <source>
        <dbReference type="Proteomes" id="UP000095003"/>
    </source>
</evidence>
<dbReference type="SUPFAM" id="SSF53850">
    <property type="entry name" value="Periplasmic binding protein-like II"/>
    <property type="match status" value="1"/>
</dbReference>
<dbReference type="AlphaFoldDB" id="A0A1E3AX48"/>
<feature type="compositionally biased region" description="Polar residues" evidence="1">
    <location>
        <begin position="42"/>
        <end position="57"/>
    </location>
</feature>
<dbReference type="Gene3D" id="3.40.190.10">
    <property type="entry name" value="Periplasmic binding protein-like II"/>
    <property type="match status" value="2"/>
</dbReference>
<protein>
    <submittedName>
        <fullName evidence="3">Putative ABC transporter substrate-binding protein YesO</fullName>
    </submittedName>
</protein>
<dbReference type="PANTHER" id="PTHR43649:SF11">
    <property type="entry name" value="ABC TRANSPORTER SUBSTRATE-BINDING PROTEIN YESO-RELATED"/>
    <property type="match status" value="1"/>
</dbReference>
<organism evidence="3 4">
    <name type="scientific">Eisenbergiella tayi</name>
    <dbReference type="NCBI Taxonomy" id="1432052"/>
    <lineage>
        <taxon>Bacteria</taxon>
        <taxon>Bacillati</taxon>
        <taxon>Bacillota</taxon>
        <taxon>Clostridia</taxon>
        <taxon>Lachnospirales</taxon>
        <taxon>Lachnospiraceae</taxon>
        <taxon>Eisenbergiella</taxon>
    </lineage>
</organism>
<dbReference type="RefSeq" id="WP_069155948.1">
    <property type="nucleotide sequence ID" value="NZ_DBFYTC010000138.1"/>
</dbReference>
<dbReference type="InterPro" id="IPR050490">
    <property type="entry name" value="Bact_solute-bd_prot1"/>
</dbReference>
<sequence length="462" mass="50504">MRHKKLLTVMLAAVMAFSSIGCGGSKPAEGSAPAAESKTEGEQTSESPAGESAQTDGQKVEIRFTWWGDTKRNDMYNEICDRFEEANPDIKVMREPMSWSDYWTKMSTQVAGGNAPDVFGMHPQYAADYALRGALLDIQPLVDNGTIDLSKFSDAIIDSGKYQDTLYMVSMGVSFTCYLVNNELAEQYGVTLPAYDEDWTWDQFGEEAKKFSEAAAGKGIYFAGDSSADINCFRWAAREAGGDNYTEDGRLGFEEQTMIDFLDMWNTFRDEGAIPDAATASEDGSLALEQRLFSLGKMVIHNVPINQLYLYADAMPDNNITAIRIPTAADGTRAEYLEGAHFAISSNIDEAHQIAAAKLINFFVNTEQSMELFKMDQGVPANSDMAEFIKPLLDEPNQKAIDFALALMPLCETATPAAKGASEIATAYQTAADKVRYGQEDSAAAAGAFMKEANSILDANQN</sequence>
<name>A0A1E3AX48_9FIRM</name>
<comment type="caution">
    <text evidence="3">The sequence shown here is derived from an EMBL/GenBank/DDBJ whole genome shotgun (WGS) entry which is preliminary data.</text>
</comment>
<dbReference type="Proteomes" id="UP000095003">
    <property type="component" value="Unassembled WGS sequence"/>
</dbReference>
<dbReference type="GeneID" id="93299504"/>
<feature type="signal peptide" evidence="2">
    <location>
        <begin position="1"/>
        <end position="21"/>
    </location>
</feature>
<gene>
    <name evidence="3" type="primary">yesO_5</name>
    <name evidence="3" type="ORF">BEH84_00997</name>
</gene>
<evidence type="ECO:0000256" key="1">
    <source>
        <dbReference type="SAM" id="MobiDB-lite"/>
    </source>
</evidence>
<accession>A0A1E3AX48</accession>
<dbReference type="Pfam" id="PF13416">
    <property type="entry name" value="SBP_bac_8"/>
    <property type="match status" value="1"/>
</dbReference>
<dbReference type="InterPro" id="IPR006059">
    <property type="entry name" value="SBP"/>
</dbReference>